<dbReference type="GO" id="GO:0015920">
    <property type="term" value="P:lipopolysaccharide transport"/>
    <property type="evidence" value="ECO:0007669"/>
    <property type="project" value="TreeGrafter"/>
</dbReference>
<dbReference type="PRINTS" id="PR00164">
    <property type="entry name" value="ABC2TRNSPORT"/>
</dbReference>
<evidence type="ECO:0000256" key="10">
    <source>
        <dbReference type="ARBA" id="ARBA00023136"/>
    </source>
</evidence>
<keyword evidence="8 11" id="KW-1133">Transmembrane helix</keyword>
<dbReference type="PROSITE" id="PS51012">
    <property type="entry name" value="ABC_TM2"/>
    <property type="match status" value="1"/>
</dbReference>
<keyword evidence="3 11" id="KW-0813">Transport</keyword>
<dbReference type="PANTHER" id="PTHR30413:SF10">
    <property type="entry name" value="CAPSULE POLYSACCHARIDE EXPORT INNER-MEMBRANE PROTEIN CTRC"/>
    <property type="match status" value="1"/>
</dbReference>
<dbReference type="AlphaFoldDB" id="A0AAU8DW88"/>
<keyword evidence="10 11" id="KW-0472">Membrane</keyword>
<evidence type="ECO:0000256" key="7">
    <source>
        <dbReference type="ARBA" id="ARBA00022903"/>
    </source>
</evidence>
<organism evidence="13">
    <name type="scientific">Pseudomonas sp. MYb327</name>
    <dbReference type="NCBI Taxonomy" id="2745230"/>
    <lineage>
        <taxon>Bacteria</taxon>
        <taxon>Pseudomonadati</taxon>
        <taxon>Pseudomonadota</taxon>
        <taxon>Gammaproteobacteria</taxon>
        <taxon>Pseudomonadales</taxon>
        <taxon>Pseudomonadaceae</taxon>
        <taxon>Pseudomonas</taxon>
    </lineage>
</organism>
<protein>
    <recommendedName>
        <fullName evidence="11">Transport permease protein</fullName>
    </recommendedName>
</protein>
<gene>
    <name evidence="13" type="ORF">ABVN21_15820</name>
</gene>
<feature type="transmembrane region" description="Helical" evidence="11">
    <location>
        <begin position="245"/>
        <end position="267"/>
    </location>
</feature>
<keyword evidence="4 11" id="KW-1003">Cell membrane</keyword>
<dbReference type="GO" id="GO:0043190">
    <property type="term" value="C:ATP-binding cassette (ABC) transporter complex"/>
    <property type="evidence" value="ECO:0007669"/>
    <property type="project" value="InterPro"/>
</dbReference>
<proteinExistence type="inferred from homology"/>
<dbReference type="PANTHER" id="PTHR30413">
    <property type="entry name" value="INNER MEMBRANE TRANSPORT PERMEASE"/>
    <property type="match status" value="1"/>
</dbReference>
<feature type="transmembrane region" description="Helical" evidence="11">
    <location>
        <begin position="164"/>
        <end position="187"/>
    </location>
</feature>
<evidence type="ECO:0000256" key="3">
    <source>
        <dbReference type="ARBA" id="ARBA00022448"/>
    </source>
</evidence>
<evidence type="ECO:0000256" key="8">
    <source>
        <dbReference type="ARBA" id="ARBA00022989"/>
    </source>
</evidence>
<evidence type="ECO:0000256" key="11">
    <source>
        <dbReference type="RuleBase" id="RU361157"/>
    </source>
</evidence>
<keyword evidence="6 11" id="KW-0812">Transmembrane</keyword>
<evidence type="ECO:0000259" key="12">
    <source>
        <dbReference type="PROSITE" id="PS51012"/>
    </source>
</evidence>
<evidence type="ECO:0000256" key="9">
    <source>
        <dbReference type="ARBA" id="ARBA00023047"/>
    </source>
</evidence>
<evidence type="ECO:0000256" key="1">
    <source>
        <dbReference type="ARBA" id="ARBA00004651"/>
    </source>
</evidence>
<evidence type="ECO:0000256" key="2">
    <source>
        <dbReference type="ARBA" id="ARBA00007783"/>
    </source>
</evidence>
<dbReference type="InterPro" id="IPR013525">
    <property type="entry name" value="ABC2_TM"/>
</dbReference>
<dbReference type="GO" id="GO:0015774">
    <property type="term" value="P:polysaccharide transport"/>
    <property type="evidence" value="ECO:0007669"/>
    <property type="project" value="UniProtKB-KW"/>
</dbReference>
<keyword evidence="7" id="KW-0972">Capsule biogenesis/degradation</keyword>
<feature type="transmembrane region" description="Helical" evidence="11">
    <location>
        <begin position="40"/>
        <end position="61"/>
    </location>
</feature>
<comment type="caution">
    <text evidence="11">Lacks conserved residue(s) required for the propagation of feature annotation.</text>
</comment>
<feature type="domain" description="ABC transmembrane type-2" evidence="12">
    <location>
        <begin position="42"/>
        <end position="270"/>
    </location>
</feature>
<comment type="subcellular location">
    <subcellularLocation>
        <location evidence="11">Cell inner membrane</location>
        <topology evidence="11">Multi-pass membrane protein</topology>
    </subcellularLocation>
    <subcellularLocation>
        <location evidence="1">Cell membrane</location>
        <topology evidence="1">Multi-pass membrane protein</topology>
    </subcellularLocation>
</comment>
<keyword evidence="9" id="KW-0625">Polysaccharide transport</keyword>
<dbReference type="EMBL" id="CP159258">
    <property type="protein sequence ID" value="XCG72231.1"/>
    <property type="molecule type" value="Genomic_DNA"/>
</dbReference>
<comment type="similarity">
    <text evidence="2 11">Belongs to the ABC-2 integral membrane protein family.</text>
</comment>
<evidence type="ECO:0000256" key="4">
    <source>
        <dbReference type="ARBA" id="ARBA00022475"/>
    </source>
</evidence>
<keyword evidence="5" id="KW-0762">Sugar transport</keyword>
<feature type="transmembrane region" description="Helical" evidence="11">
    <location>
        <begin position="194"/>
        <end position="214"/>
    </location>
</feature>
<evidence type="ECO:0000256" key="5">
    <source>
        <dbReference type="ARBA" id="ARBA00022597"/>
    </source>
</evidence>
<dbReference type="InterPro" id="IPR047817">
    <property type="entry name" value="ABC2_TM_bact-type"/>
</dbReference>
<dbReference type="PIRSF" id="PIRSF006648">
    <property type="entry name" value="DrrB"/>
    <property type="match status" value="1"/>
</dbReference>
<reference evidence="13" key="1">
    <citation type="submission" date="2024-06" db="EMBL/GenBank/DDBJ databases">
        <title>The Caenorhabditis elegans bacterial microbiome influences microsporidia infection through nutrient limitation and inhibiting parasite invasion.</title>
        <authorList>
            <person name="Tamim El Jarkass H."/>
            <person name="Castelblanco S."/>
            <person name="Kaur M."/>
            <person name="Wan Y.C."/>
            <person name="Ellis A.E."/>
            <person name="Sheldon R.D."/>
            <person name="Lien E.C."/>
            <person name="Burton N.O."/>
            <person name="Wright G.D."/>
            <person name="Reinke A.W."/>
        </authorList>
    </citation>
    <scope>NUCLEOTIDE SEQUENCE</scope>
    <source>
        <strain evidence="13">MYb327</strain>
    </source>
</reference>
<dbReference type="RefSeq" id="WP_339552713.1">
    <property type="nucleotide sequence ID" value="NZ_CP159258.1"/>
</dbReference>
<sequence>MNPHAPLPASPVSLVRSLWRHKGLINQMTRRDVIGRYKGSFLGILWSFANPILLLLIYTLVFSVVFKARWGTGMEQPESKSQFAVLLFAGMIVHSLFSETLLRAPTLILSNVSYVKKIVFPLEVLPVVAMGTSLFHAVVSIAVLTCAQGVINGYIPWTTIMLPLILAPMILLSLGIAWILASLGVFLRDVAHPIGLLMTVLLFASPVFYPISALPENIRPWLMLNPLTFIIEQTRNVLIFGQPPYFPGLILYTLIALLIAWIGYAWFQKTRKGFANVL</sequence>
<dbReference type="GO" id="GO:0140359">
    <property type="term" value="F:ABC-type transporter activity"/>
    <property type="evidence" value="ECO:0007669"/>
    <property type="project" value="InterPro"/>
</dbReference>
<evidence type="ECO:0000313" key="13">
    <source>
        <dbReference type="EMBL" id="XCG72231.1"/>
    </source>
</evidence>
<evidence type="ECO:0000256" key="6">
    <source>
        <dbReference type="ARBA" id="ARBA00022692"/>
    </source>
</evidence>
<dbReference type="InterPro" id="IPR000412">
    <property type="entry name" value="ABC_2_transport"/>
</dbReference>
<feature type="transmembrane region" description="Helical" evidence="11">
    <location>
        <begin position="118"/>
        <end position="144"/>
    </location>
</feature>
<accession>A0AAU8DW88</accession>
<dbReference type="Pfam" id="PF01061">
    <property type="entry name" value="ABC2_membrane"/>
    <property type="match status" value="1"/>
</dbReference>
<name>A0AAU8DW88_9PSED</name>